<name>A0A0F9AZB2_9ZZZZ</name>
<dbReference type="EMBL" id="LAZR01054830">
    <property type="protein sequence ID" value="KKK77701.1"/>
    <property type="molecule type" value="Genomic_DNA"/>
</dbReference>
<comment type="caution">
    <text evidence="1">The sequence shown here is derived from an EMBL/GenBank/DDBJ whole genome shotgun (WGS) entry which is preliminary data.</text>
</comment>
<gene>
    <name evidence="1" type="ORF">LCGC14_2850920</name>
</gene>
<protein>
    <submittedName>
        <fullName evidence="1">Uncharacterized protein</fullName>
    </submittedName>
</protein>
<dbReference type="AlphaFoldDB" id="A0A0F9AZB2"/>
<sequence>MAKASNAERQRVSEIHEKLVRMRDARLNYSNRWDEYDRVWKMFREDRTGEDAWRANLTDTWSFATIKTAQAAFVDSKVMPVIRGHEDDDQMKARDLKDLYVDISNKGKLDLELYYARLDSFKYGMGFIKTVYIRDDRTVRAIQKFDPFKDEITYKEENLRDFDDPKTIRVSPRLILVDEMTRGSIENARYLAEIEILGYDDAKRVYSHFFKGGEKEFEERIPKSRQSSGLSEITGENKVATIADDNTRDKVDLFQSFAP</sequence>
<organism evidence="1">
    <name type="scientific">marine sediment metagenome</name>
    <dbReference type="NCBI Taxonomy" id="412755"/>
    <lineage>
        <taxon>unclassified sequences</taxon>
        <taxon>metagenomes</taxon>
        <taxon>ecological metagenomes</taxon>
    </lineage>
</organism>
<feature type="non-terminal residue" evidence="1">
    <location>
        <position position="259"/>
    </location>
</feature>
<evidence type="ECO:0000313" key="1">
    <source>
        <dbReference type="EMBL" id="KKK77701.1"/>
    </source>
</evidence>
<proteinExistence type="predicted"/>
<accession>A0A0F9AZB2</accession>
<reference evidence="1" key="1">
    <citation type="journal article" date="2015" name="Nature">
        <title>Complex archaea that bridge the gap between prokaryotes and eukaryotes.</title>
        <authorList>
            <person name="Spang A."/>
            <person name="Saw J.H."/>
            <person name="Jorgensen S.L."/>
            <person name="Zaremba-Niedzwiedzka K."/>
            <person name="Martijn J."/>
            <person name="Lind A.E."/>
            <person name="van Eijk R."/>
            <person name="Schleper C."/>
            <person name="Guy L."/>
            <person name="Ettema T.J."/>
        </authorList>
    </citation>
    <scope>NUCLEOTIDE SEQUENCE</scope>
</reference>